<dbReference type="AlphaFoldDB" id="A0A178UGV3"/>
<dbReference type="Pfam" id="PF22926">
    <property type="entry name" value="C1-like_CT"/>
    <property type="match status" value="1"/>
</dbReference>
<dbReference type="InterPro" id="IPR046349">
    <property type="entry name" value="C1-like_sf"/>
</dbReference>
<evidence type="ECO:0008006" key="6">
    <source>
        <dbReference type="Google" id="ProtNLM"/>
    </source>
</evidence>
<dbReference type="PANTHER" id="PTHR32410">
    <property type="entry name" value="CYSTEINE/HISTIDINE-RICH C1 DOMAIN FAMILY PROTEIN"/>
    <property type="match status" value="1"/>
</dbReference>
<organism evidence="4 5">
    <name type="scientific">Arabidopsis thaliana</name>
    <name type="common">Mouse-ear cress</name>
    <dbReference type="NCBI Taxonomy" id="3702"/>
    <lineage>
        <taxon>Eukaryota</taxon>
        <taxon>Viridiplantae</taxon>
        <taxon>Streptophyta</taxon>
        <taxon>Embryophyta</taxon>
        <taxon>Tracheophyta</taxon>
        <taxon>Spermatophyta</taxon>
        <taxon>Magnoliopsida</taxon>
        <taxon>eudicotyledons</taxon>
        <taxon>Gunneridae</taxon>
        <taxon>Pentapetalae</taxon>
        <taxon>rosids</taxon>
        <taxon>malvids</taxon>
        <taxon>Brassicales</taxon>
        <taxon>Brassicaceae</taxon>
        <taxon>Camelineae</taxon>
        <taxon>Arabidopsis</taxon>
    </lineage>
</organism>
<dbReference type="Pfam" id="PF03107">
    <property type="entry name" value="C1_2"/>
    <property type="match status" value="6"/>
</dbReference>
<dbReference type="InterPro" id="IPR053192">
    <property type="entry name" value="Vacuole_Formation_Reg"/>
</dbReference>
<dbReference type="EMBL" id="LUHQ01000005">
    <property type="protein sequence ID" value="OAO93013.1"/>
    <property type="molecule type" value="Genomic_DNA"/>
</dbReference>
<proteinExistence type="predicted"/>
<accession>A0A178UGV3</accession>
<evidence type="ECO:0000259" key="3">
    <source>
        <dbReference type="Pfam" id="PF22926"/>
    </source>
</evidence>
<dbReference type="InterPro" id="IPR004146">
    <property type="entry name" value="DC1"/>
</dbReference>
<dbReference type="Proteomes" id="UP000078284">
    <property type="component" value="Chromosome 5"/>
</dbReference>
<feature type="domain" description="DC1" evidence="2">
    <location>
        <begin position="533"/>
        <end position="577"/>
    </location>
</feature>
<dbReference type="SUPFAM" id="SSF57889">
    <property type="entry name" value="Cysteine-rich domain"/>
    <property type="match status" value="4"/>
</dbReference>
<feature type="domain" description="DC1-like C-terminal" evidence="3">
    <location>
        <begin position="916"/>
        <end position="956"/>
    </location>
</feature>
<evidence type="ECO:0000313" key="5">
    <source>
        <dbReference type="Proteomes" id="UP000078284"/>
    </source>
</evidence>
<reference evidence="5" key="1">
    <citation type="journal article" date="2016" name="Proc. Natl. Acad. Sci. U.S.A.">
        <title>Chromosome-level assembly of Arabidopsis thaliana Ler reveals the extent of translocation and inversion polymorphisms.</title>
        <authorList>
            <person name="Zapata L."/>
            <person name="Ding J."/>
            <person name="Willing E.M."/>
            <person name="Hartwig B."/>
            <person name="Bezdan D."/>
            <person name="Jiao W.B."/>
            <person name="Patel V."/>
            <person name="Velikkakam James G."/>
            <person name="Koornneef M."/>
            <person name="Ossowski S."/>
            <person name="Schneeberger K."/>
        </authorList>
    </citation>
    <scope>NUCLEOTIDE SEQUENCE [LARGE SCALE GENOMIC DNA]</scope>
    <source>
        <strain evidence="5">cv. Landsberg erecta</strain>
    </source>
</reference>
<gene>
    <name evidence="4" type="ordered locus">AXX17_At5g46830</name>
</gene>
<evidence type="ECO:0000256" key="1">
    <source>
        <dbReference type="ARBA" id="ARBA00022737"/>
    </source>
</evidence>
<name>A0A178UGV3_ARATH</name>
<evidence type="ECO:0000313" key="4">
    <source>
        <dbReference type="EMBL" id="OAO93013.1"/>
    </source>
</evidence>
<sequence>MESNSNPESELKSLIFQIYSLSVGLNPDSYFDPDWDSISKMIPLITQTISLVSSMDFDSQPGSKLMSLTNQAIYVFNSMDFDSQPDSLRKLIALFSHKLSLVNSTEFISEQDTNSQPDLEFFVLLIRELCSPTPEPPELISLISQIIDEVVCWKPQPELVRDLEPEPEPEPEPEINLGLKIISLITQLISQPISLSIKTSLIPQIISMVSKIDLDAQPETEMMSLTTQAVSLFNSMDLGSQPDPLRKLISLISGEISHVKSVSVLKREQDPELRHSAGSLLRVPRGLYRNCHPEIDTGTKLLKQDSNSGTYSNIEHLEMDSNSDTYVYIKLSELDSDLDIEFDLEADPDLFFRYFKRVSLDSYLISLVGETLSLEPQPELISLIYQIFSLVVSMYSEWKRLIFLYPQVQVKLKKGKFQVIDEEVSWSSNGKWKCLPFNWKKIWISEEGVSHIRCQTCNGENHGEYEKAPVVIKHTLHPKHSLQLVLLNGDTTRECYCCDKDLEEVFYYCSACDYAMNIACIKRPRVLSLDQPKWHEHTLAQFPRKTSLTCNVCALTHSSCPFYMCPPCDFVVHQKCISLPRVIRISRHFHRIHFTPSFDQEVRCCGVCRRKIDNDYGGYSCNKDGCSYAAHSKCATQSNVWDGKELEGEPEEDIKKIEPFVTVRDGIIRHFSHDHHHLKLDENIDRDYNENKLCQACITPIYFGNFYSCMQCDFILHEECAKLSRKIHHPVHPHLLTLVGRSDLVMDATKSCSICSWRCTTGFFYECSERECRFKVHVQCATISEPLVHASHMDPLFLTSKPGEERRCCVCKELGHCSTNETFNCIECDFALCFKCATLPQKVRYKHDKHMLTLSYGEETSTMTYWCEVCEKKINPKERFYMCDEYCCVTLHIECMLGVDLYMKSGSFWLYCSSKVSVLPNNHHMSRPICSFCKKRCPHNIVFQCLGLISCSTSCIRVKDSKKMTM</sequence>
<feature type="domain" description="DC1" evidence="2">
    <location>
        <begin position="476"/>
        <end position="521"/>
    </location>
</feature>
<feature type="domain" description="DC1" evidence="2">
    <location>
        <begin position="671"/>
        <end position="721"/>
    </location>
</feature>
<comment type="caution">
    <text evidence="4">The sequence shown here is derived from an EMBL/GenBank/DDBJ whole genome shotgun (WGS) entry which is preliminary data.</text>
</comment>
<feature type="domain" description="DC1" evidence="2">
    <location>
        <begin position="730"/>
        <end position="781"/>
    </location>
</feature>
<feature type="domain" description="DC1" evidence="2">
    <location>
        <begin position="846"/>
        <end position="896"/>
    </location>
</feature>
<protein>
    <recommendedName>
        <fullName evidence="6">Cysteine/Histidine-rich C1 domain family protein</fullName>
    </recommendedName>
</protein>
<dbReference type="ExpressionAtlas" id="A0A178UGV3">
    <property type="expression patterns" value="baseline and differential"/>
</dbReference>
<dbReference type="InterPro" id="IPR054483">
    <property type="entry name" value="DC1-like_CT"/>
</dbReference>
<dbReference type="PANTHER" id="PTHR32410:SF153">
    <property type="entry name" value="CHP-RICH ZINC FINGER PROTEIN-LIKE-RELATED"/>
    <property type="match status" value="1"/>
</dbReference>
<keyword evidence="1" id="KW-0677">Repeat</keyword>
<feature type="domain" description="DC1" evidence="2">
    <location>
        <begin position="587"/>
        <end position="635"/>
    </location>
</feature>
<evidence type="ECO:0000259" key="2">
    <source>
        <dbReference type="Pfam" id="PF03107"/>
    </source>
</evidence>